<reference evidence="2 3" key="1">
    <citation type="journal article" date="2018" name="Nat. Ecol. Evol.">
        <title>Pezizomycetes genomes reveal the molecular basis of ectomycorrhizal truffle lifestyle.</title>
        <authorList>
            <person name="Murat C."/>
            <person name="Payen T."/>
            <person name="Noel B."/>
            <person name="Kuo A."/>
            <person name="Morin E."/>
            <person name="Chen J."/>
            <person name="Kohler A."/>
            <person name="Krizsan K."/>
            <person name="Balestrini R."/>
            <person name="Da Silva C."/>
            <person name="Montanini B."/>
            <person name="Hainaut M."/>
            <person name="Levati E."/>
            <person name="Barry K.W."/>
            <person name="Belfiori B."/>
            <person name="Cichocki N."/>
            <person name="Clum A."/>
            <person name="Dockter R.B."/>
            <person name="Fauchery L."/>
            <person name="Guy J."/>
            <person name="Iotti M."/>
            <person name="Le Tacon F."/>
            <person name="Lindquist E.A."/>
            <person name="Lipzen A."/>
            <person name="Malagnac F."/>
            <person name="Mello A."/>
            <person name="Molinier V."/>
            <person name="Miyauchi S."/>
            <person name="Poulain J."/>
            <person name="Riccioni C."/>
            <person name="Rubini A."/>
            <person name="Sitrit Y."/>
            <person name="Splivallo R."/>
            <person name="Traeger S."/>
            <person name="Wang M."/>
            <person name="Zifcakova L."/>
            <person name="Wipf D."/>
            <person name="Zambonelli A."/>
            <person name="Paolocci F."/>
            <person name="Nowrousian M."/>
            <person name="Ottonello S."/>
            <person name="Baldrian P."/>
            <person name="Spatafora J.W."/>
            <person name="Henrissat B."/>
            <person name="Nagy L.G."/>
            <person name="Aury J.M."/>
            <person name="Wincker P."/>
            <person name="Grigoriev I.V."/>
            <person name="Bonfante P."/>
            <person name="Martin F.M."/>
        </authorList>
    </citation>
    <scope>NUCLEOTIDE SEQUENCE [LARGE SCALE GENOMIC DNA]</scope>
    <source>
        <strain evidence="2 3">RN42</strain>
    </source>
</reference>
<feature type="compositionally biased region" description="Pro residues" evidence="1">
    <location>
        <begin position="616"/>
        <end position="627"/>
    </location>
</feature>
<proteinExistence type="predicted"/>
<gene>
    <name evidence="2" type="ORF">BJ508DRAFT_363997</name>
</gene>
<evidence type="ECO:0000313" key="2">
    <source>
        <dbReference type="EMBL" id="RPA78226.1"/>
    </source>
</evidence>
<keyword evidence="3" id="KW-1185">Reference proteome</keyword>
<feature type="region of interest" description="Disordered" evidence="1">
    <location>
        <begin position="1"/>
        <end position="69"/>
    </location>
</feature>
<feature type="compositionally biased region" description="Basic and acidic residues" evidence="1">
    <location>
        <begin position="57"/>
        <end position="69"/>
    </location>
</feature>
<protein>
    <submittedName>
        <fullName evidence="2">Uncharacterized protein</fullName>
    </submittedName>
</protein>
<name>A0A3N4HYP6_ASCIM</name>
<evidence type="ECO:0000313" key="3">
    <source>
        <dbReference type="Proteomes" id="UP000275078"/>
    </source>
</evidence>
<feature type="region of interest" description="Disordered" evidence="1">
    <location>
        <begin position="167"/>
        <end position="189"/>
    </location>
</feature>
<evidence type="ECO:0000256" key="1">
    <source>
        <dbReference type="SAM" id="MobiDB-lite"/>
    </source>
</evidence>
<accession>A0A3N4HYP6</accession>
<feature type="compositionally biased region" description="Basic residues" evidence="1">
    <location>
        <begin position="29"/>
        <end position="38"/>
    </location>
</feature>
<organism evidence="2 3">
    <name type="scientific">Ascobolus immersus RN42</name>
    <dbReference type="NCBI Taxonomy" id="1160509"/>
    <lineage>
        <taxon>Eukaryota</taxon>
        <taxon>Fungi</taxon>
        <taxon>Dikarya</taxon>
        <taxon>Ascomycota</taxon>
        <taxon>Pezizomycotina</taxon>
        <taxon>Pezizomycetes</taxon>
        <taxon>Pezizales</taxon>
        <taxon>Ascobolaceae</taxon>
        <taxon>Ascobolus</taxon>
    </lineage>
</organism>
<sequence>MMDGIKIFSDHDVAAGENGEGQKAGKTIRPSKLRRKATRAALREVLGENGGGSVNNEVEKSGEKVKEGGEGYDCKDGVKVVKDEGCSAEDKKGKAKEPLVRDITDQLRNAGNGDLAAELAVDKMLNPVLRAVRARHDEQGGVKGEKEDEKQSYVDAAEEVIGDFLKRGEKKKGAAPKKTPEPSIGPVLNHANLESTPLVMTLLQDPAGRETLANFLKGHTGITLSEARATVADLVKAQEPAPTTEPKTVKLEDEIDEDDLPLVRKYIPKAKDTPTIAPKATSPPPVPARPASRTPLEAPKIGGRRRALKAKKSTATLWPPAPEVSPKPDPNELIRIKYLDQLTSKVTIFFTPRCTIQANLAAGKALPFQQKGWVCDGMKVVGHDLEAARVAAREEFGDEAVDAGEKGSVEERKVEGIARFNELLRGLPEEALRAALEAAGSQEQESSGSCSPLSEPPSDMDLDDEEGFVAGVKASLEEVVENTAAVKSRSVAEAAEKSRVEGGQAREAALVKARVEAKVAEKLKEAEEAAKLAAEDTAADTARRNNAAKLMSRFSHLIQNPEKFVAAVSAPTENLGLIINEQTTSASGSGTKDSPILLSDDIAPPITLHPTNPFIDPRPAPPPPPPRSTRSAPSPLTTPLPNPDSLLSSRPVKRTRYTAADIEMLLDVLSGRQAVDWDDLEAKFVVGALSEREEKVWGVRGLRIVVGSRRSELRGVLEGEGFVEGGEVKVVEIEKEDF</sequence>
<dbReference type="EMBL" id="ML119714">
    <property type="protein sequence ID" value="RPA78226.1"/>
    <property type="molecule type" value="Genomic_DNA"/>
</dbReference>
<dbReference type="Proteomes" id="UP000275078">
    <property type="component" value="Unassembled WGS sequence"/>
</dbReference>
<feature type="region of interest" description="Disordered" evidence="1">
    <location>
        <begin position="436"/>
        <end position="464"/>
    </location>
</feature>
<feature type="region of interest" description="Disordered" evidence="1">
    <location>
        <begin position="273"/>
        <end position="298"/>
    </location>
</feature>
<dbReference type="AlphaFoldDB" id="A0A3N4HYP6"/>
<feature type="region of interest" description="Disordered" evidence="1">
    <location>
        <begin position="584"/>
        <end position="652"/>
    </location>
</feature>
<feature type="compositionally biased region" description="Low complexity" evidence="1">
    <location>
        <begin position="436"/>
        <end position="449"/>
    </location>
</feature>